<dbReference type="AlphaFoldDB" id="A0A318MUU8"/>
<dbReference type="EMBL" id="QGLM01000018">
    <property type="protein sequence ID" value="PXY94626.1"/>
    <property type="molecule type" value="Genomic_DNA"/>
</dbReference>
<organism evidence="3 4">
    <name type="scientific">Frischella perrara</name>
    <dbReference type="NCBI Taxonomy" id="1267021"/>
    <lineage>
        <taxon>Bacteria</taxon>
        <taxon>Pseudomonadati</taxon>
        <taxon>Pseudomonadota</taxon>
        <taxon>Gammaproteobacteria</taxon>
        <taxon>Orbales</taxon>
        <taxon>Orbaceae</taxon>
        <taxon>Frischella</taxon>
    </lineage>
</organism>
<keyword evidence="1" id="KW-0540">Nuclease</keyword>
<dbReference type="Gene3D" id="3.10.450.30">
    <property type="entry name" value="Microbial ribonucleases"/>
    <property type="match status" value="1"/>
</dbReference>
<reference evidence="3 4" key="1">
    <citation type="submission" date="2018-05" db="EMBL/GenBank/DDBJ databases">
        <title>Reference genomes for bee gut microbiota database.</title>
        <authorList>
            <person name="Ellegaard K.M."/>
        </authorList>
    </citation>
    <scope>NUCLEOTIDE SEQUENCE [LARGE SCALE GENOMIC DNA]</scope>
    <source>
        <strain evidence="3 4">ESL0167</strain>
    </source>
</reference>
<gene>
    <name evidence="3" type="ORF">DKK76_09180</name>
</gene>
<keyword evidence="2" id="KW-0378">Hydrolase</keyword>
<dbReference type="GO" id="GO:0003723">
    <property type="term" value="F:RNA binding"/>
    <property type="evidence" value="ECO:0007669"/>
    <property type="project" value="InterPro"/>
</dbReference>
<dbReference type="InterPro" id="IPR016191">
    <property type="entry name" value="Ribonuclease/ribotoxin"/>
</dbReference>
<dbReference type="Pfam" id="PF00545">
    <property type="entry name" value="Ribonuclease"/>
    <property type="match status" value="1"/>
</dbReference>
<evidence type="ECO:0000256" key="2">
    <source>
        <dbReference type="ARBA" id="ARBA00022801"/>
    </source>
</evidence>
<comment type="caution">
    <text evidence="3">The sequence shown here is derived from an EMBL/GenBank/DDBJ whole genome shotgun (WGS) entry which is preliminary data.</text>
</comment>
<evidence type="ECO:0000313" key="3">
    <source>
        <dbReference type="EMBL" id="PXY94626.1"/>
    </source>
</evidence>
<dbReference type="Proteomes" id="UP000247838">
    <property type="component" value="Unassembled WGS sequence"/>
</dbReference>
<dbReference type="GO" id="GO:0016787">
    <property type="term" value="F:hydrolase activity"/>
    <property type="evidence" value="ECO:0007669"/>
    <property type="project" value="UniProtKB-KW"/>
</dbReference>
<sequence>MDGDIFHNTTGVLPTAPSRIWYEADIGLSNTMSRSNQQGTRLLYSNDGLLYITTDHYKTATQIGRWK</sequence>
<proteinExistence type="predicted"/>
<dbReference type="InterPro" id="IPR000026">
    <property type="entry name" value="N1-like"/>
</dbReference>
<name>A0A318MUU8_FRIPE</name>
<dbReference type="SUPFAM" id="SSF53933">
    <property type="entry name" value="Microbial ribonucleases"/>
    <property type="match status" value="1"/>
</dbReference>
<evidence type="ECO:0000256" key="1">
    <source>
        <dbReference type="ARBA" id="ARBA00022722"/>
    </source>
</evidence>
<dbReference type="GO" id="GO:0004521">
    <property type="term" value="F:RNA endonuclease activity"/>
    <property type="evidence" value="ECO:0007669"/>
    <property type="project" value="InterPro"/>
</dbReference>
<evidence type="ECO:0000313" key="4">
    <source>
        <dbReference type="Proteomes" id="UP000247838"/>
    </source>
</evidence>
<protein>
    <submittedName>
        <fullName evidence="3">Uncharacterized protein</fullName>
    </submittedName>
</protein>
<accession>A0A318MUU8</accession>